<dbReference type="Gene3D" id="3.90.550.10">
    <property type="entry name" value="Spore Coat Polysaccharide Biosynthesis Protein SpsA, Chain A"/>
    <property type="match status" value="1"/>
</dbReference>
<protein>
    <submittedName>
        <fullName evidence="2">Glycosyltransferase family 2 protein</fullName>
    </submittedName>
</protein>
<organism evidence="2 3">
    <name type="scientific">candidate division CSSED10-310 bacterium</name>
    <dbReference type="NCBI Taxonomy" id="2855610"/>
    <lineage>
        <taxon>Bacteria</taxon>
        <taxon>Bacteria division CSSED10-310</taxon>
    </lineage>
</organism>
<dbReference type="SUPFAM" id="SSF53448">
    <property type="entry name" value="Nucleotide-diphospho-sugar transferases"/>
    <property type="match status" value="1"/>
</dbReference>
<dbReference type="EMBL" id="JBHPBY010000103">
    <property type="protein sequence ID" value="MFC1850503.1"/>
    <property type="molecule type" value="Genomic_DNA"/>
</dbReference>
<feature type="domain" description="Glycosyltransferase 2-like" evidence="1">
    <location>
        <begin position="4"/>
        <end position="139"/>
    </location>
</feature>
<proteinExistence type="predicted"/>
<evidence type="ECO:0000313" key="2">
    <source>
        <dbReference type="EMBL" id="MFC1850503.1"/>
    </source>
</evidence>
<name>A0ABV6YWG6_UNCC1</name>
<gene>
    <name evidence="2" type="ORF">ACFL27_09960</name>
</gene>
<evidence type="ECO:0000313" key="3">
    <source>
        <dbReference type="Proteomes" id="UP001594351"/>
    </source>
</evidence>
<comment type="caution">
    <text evidence="2">The sequence shown here is derived from an EMBL/GenBank/DDBJ whole genome shotgun (WGS) entry which is preliminary data.</text>
</comment>
<keyword evidence="3" id="KW-1185">Reference proteome</keyword>
<dbReference type="Proteomes" id="UP001594351">
    <property type="component" value="Unassembled WGS sequence"/>
</dbReference>
<sequence length="311" mass="34933">MHISVVIPTKNGLEYLPLLLNKLSSQKPCPPDQIFAVDSGSTDGSREILHQAGVKVVSIPPASFNHGLARNRGISEAARSDIVILLSQDAVPTSDSWLHHMLAAFSDPEVAGVYCRQVPRPSADPLTRRHVEGWITGEFTARIQDLSSRAEFDNLTPFERYLRCNFDNVCSAVRRSIWQEFHFEKTYFAEDLGWSKRVLLAGYKIAYTPDAVVEHSHNRGAFYMFQRDYACHRRLFELFGVQTIGRLRDAIRLGILTAGGDMRFLITQGAFKNITLLLGVPLKTGAQIMGQYFGARAEKQQKPLPRFLKGI</sequence>
<dbReference type="InterPro" id="IPR029044">
    <property type="entry name" value="Nucleotide-diphossugar_trans"/>
</dbReference>
<evidence type="ECO:0000259" key="1">
    <source>
        <dbReference type="Pfam" id="PF00535"/>
    </source>
</evidence>
<dbReference type="PANTHER" id="PTHR43685">
    <property type="entry name" value="GLYCOSYLTRANSFERASE"/>
    <property type="match status" value="1"/>
</dbReference>
<dbReference type="Pfam" id="PF00535">
    <property type="entry name" value="Glycos_transf_2"/>
    <property type="match status" value="1"/>
</dbReference>
<reference evidence="2 3" key="1">
    <citation type="submission" date="2024-09" db="EMBL/GenBank/DDBJ databases">
        <title>Laminarin stimulates single cell rates of sulfate reduction while oxygen inhibits transcriptomic activity in coastal marine sediment.</title>
        <authorList>
            <person name="Lindsay M."/>
            <person name="Orcutt B."/>
            <person name="Emerson D."/>
            <person name="Stepanauskas R."/>
            <person name="D'Angelo T."/>
        </authorList>
    </citation>
    <scope>NUCLEOTIDE SEQUENCE [LARGE SCALE GENOMIC DNA]</scope>
    <source>
        <strain evidence="2">SAG AM-311-K15</strain>
    </source>
</reference>
<dbReference type="InterPro" id="IPR001173">
    <property type="entry name" value="Glyco_trans_2-like"/>
</dbReference>
<dbReference type="InterPro" id="IPR050834">
    <property type="entry name" value="Glycosyltransf_2"/>
</dbReference>
<accession>A0ABV6YWG6</accession>
<dbReference type="PANTHER" id="PTHR43685:SF13">
    <property type="entry name" value="O ANTIGEN BIOSYNTHESIS RHAMNOSYLTRANSFERASE RFBN"/>
    <property type="match status" value="1"/>
</dbReference>